<dbReference type="EMBL" id="KL870346">
    <property type="protein sequence ID" value="KGL87983.1"/>
    <property type="molecule type" value="Genomic_DNA"/>
</dbReference>
<keyword evidence="3" id="KW-1185">Reference proteome</keyword>
<dbReference type="GO" id="GO:0031012">
    <property type="term" value="C:extracellular matrix"/>
    <property type="evidence" value="ECO:0007669"/>
    <property type="project" value="TreeGrafter"/>
</dbReference>
<evidence type="ECO:0000256" key="1">
    <source>
        <dbReference type="SAM" id="MobiDB-lite"/>
    </source>
</evidence>
<dbReference type="PANTHER" id="PTHR33395">
    <property type="entry name" value="TRANSCRIPTASE, PUTATIVE-RELATED-RELATED"/>
    <property type="match status" value="1"/>
</dbReference>
<feature type="region of interest" description="Disordered" evidence="1">
    <location>
        <begin position="55"/>
        <end position="81"/>
    </location>
</feature>
<evidence type="ECO:0000313" key="2">
    <source>
        <dbReference type="EMBL" id="KGL87983.1"/>
    </source>
</evidence>
<dbReference type="Proteomes" id="UP000053858">
    <property type="component" value="Unassembled WGS sequence"/>
</dbReference>
<accession>A0A0A0A3M2</accession>
<keyword evidence="2" id="KW-0548">Nucleotidyltransferase</keyword>
<name>A0A0A0A3M2_CHAVO</name>
<dbReference type="GO" id="GO:0007508">
    <property type="term" value="P:larval heart development"/>
    <property type="evidence" value="ECO:0007669"/>
    <property type="project" value="TreeGrafter"/>
</dbReference>
<dbReference type="AlphaFoldDB" id="A0A0A0A3M2"/>
<feature type="non-terminal residue" evidence="2">
    <location>
        <position position="108"/>
    </location>
</feature>
<dbReference type="PANTHER" id="PTHR33395:SF22">
    <property type="entry name" value="REVERSE TRANSCRIPTASE DOMAIN-CONTAINING PROTEIN"/>
    <property type="match status" value="1"/>
</dbReference>
<gene>
    <name evidence="2" type="ORF">N301_00242</name>
</gene>
<reference evidence="3" key="1">
    <citation type="journal article" date="2014" name="Science">
        <title>Comparative genomics reveals insights into avian genome evolution and adaptation.</title>
        <authorList>
            <consortium name="Avian Genome Consortium"/>
            <person name="Zhang G."/>
            <person name="Li C."/>
            <person name="Li Q."/>
            <person name="Li B."/>
            <person name="Larkin D.M."/>
            <person name="Lee C."/>
            <person name="Storz J.F."/>
            <person name="Antunes A."/>
            <person name="Greenwold M.J."/>
            <person name="Meredith R.W."/>
            <person name="Odeen A."/>
            <person name="Cui J."/>
            <person name="Zhou Q."/>
            <person name="Xu L."/>
            <person name="Pan H."/>
            <person name="Wang Z."/>
            <person name="Jin L."/>
            <person name="Zhang P."/>
            <person name="Hu H."/>
            <person name="Yang W."/>
            <person name="Hu J."/>
            <person name="Xiao J."/>
            <person name="Yang Z."/>
            <person name="Liu Y."/>
            <person name="Xie Q."/>
            <person name="Yu H."/>
            <person name="Lian J."/>
            <person name="Wen P."/>
            <person name="Zhang F."/>
            <person name="Li H."/>
            <person name="Zeng Y."/>
            <person name="Xiong Z."/>
            <person name="Liu S."/>
            <person name="Zhou L."/>
            <person name="Huang Z."/>
            <person name="An N."/>
            <person name="Wang J."/>
            <person name="Zheng Q."/>
            <person name="Xiong Y."/>
            <person name="Wang G."/>
            <person name="Wang B."/>
            <person name="Wang J."/>
            <person name="Fan Y."/>
            <person name="da Fonseca R.R."/>
            <person name="Alfaro-Nunez A."/>
            <person name="Schubert M."/>
            <person name="Orlando L."/>
            <person name="Mourier T."/>
            <person name="Howard J.T."/>
            <person name="Ganapathy G."/>
            <person name="Pfenning A."/>
            <person name="Whitney O."/>
            <person name="Rivas M.V."/>
            <person name="Hara E."/>
            <person name="Smith J."/>
            <person name="Farre M."/>
            <person name="Narayan J."/>
            <person name="Slavov G."/>
            <person name="Romanov M.N."/>
            <person name="Borges R."/>
            <person name="Machado J.P."/>
            <person name="Khan I."/>
            <person name="Springer M.S."/>
            <person name="Gatesy J."/>
            <person name="Hoffmann F.G."/>
            <person name="Opazo J.C."/>
            <person name="Hastad O."/>
            <person name="Sawyer R.H."/>
            <person name="Kim H."/>
            <person name="Kim K.W."/>
            <person name="Kim H.J."/>
            <person name="Cho S."/>
            <person name="Li N."/>
            <person name="Huang Y."/>
            <person name="Bruford M.W."/>
            <person name="Zhan X."/>
            <person name="Dixon A."/>
            <person name="Bertelsen M.F."/>
            <person name="Derryberry E."/>
            <person name="Warren W."/>
            <person name="Wilson R.K."/>
            <person name="Li S."/>
            <person name="Ray D.A."/>
            <person name="Green R.E."/>
            <person name="O'Brien S.J."/>
            <person name="Griffin D."/>
            <person name="Johnson W.E."/>
            <person name="Haussler D."/>
            <person name="Ryder O.A."/>
            <person name="Willerslev E."/>
            <person name="Graves G.R."/>
            <person name="Alstrom P."/>
            <person name="Fjeldsa J."/>
            <person name="Mindell D.P."/>
            <person name="Edwards S.V."/>
            <person name="Braun E.L."/>
            <person name="Rahbek C."/>
            <person name="Burt D.W."/>
            <person name="Houde P."/>
            <person name="Zhang Y."/>
            <person name="Yang H."/>
            <person name="Wang J."/>
            <person name="Jarvis E.D."/>
            <person name="Gilbert M.T."/>
            <person name="Wang J."/>
        </authorList>
    </citation>
    <scope>NUCLEOTIDE SEQUENCE [LARGE SCALE GENOMIC DNA]</scope>
</reference>
<keyword evidence="2" id="KW-0808">Transferase</keyword>
<proteinExistence type="predicted"/>
<organism evidence="2 3">
    <name type="scientific">Charadrius vociferus</name>
    <name type="common">Killdeer</name>
    <name type="synonym">Aegialitis vocifera</name>
    <dbReference type="NCBI Taxonomy" id="50402"/>
    <lineage>
        <taxon>Eukaryota</taxon>
        <taxon>Metazoa</taxon>
        <taxon>Chordata</taxon>
        <taxon>Craniata</taxon>
        <taxon>Vertebrata</taxon>
        <taxon>Euteleostomi</taxon>
        <taxon>Archelosauria</taxon>
        <taxon>Archosauria</taxon>
        <taxon>Dinosauria</taxon>
        <taxon>Saurischia</taxon>
        <taxon>Theropoda</taxon>
        <taxon>Coelurosauria</taxon>
        <taxon>Aves</taxon>
        <taxon>Neognathae</taxon>
        <taxon>Neoaves</taxon>
        <taxon>Charadriiformes</taxon>
        <taxon>Charadriidae</taxon>
        <taxon>Charadrius</taxon>
    </lineage>
</organism>
<feature type="non-terminal residue" evidence="2">
    <location>
        <position position="1"/>
    </location>
</feature>
<dbReference type="GO" id="GO:0061343">
    <property type="term" value="P:cell adhesion involved in heart morphogenesis"/>
    <property type="evidence" value="ECO:0007669"/>
    <property type="project" value="TreeGrafter"/>
</dbReference>
<dbReference type="GO" id="GO:0003964">
    <property type="term" value="F:RNA-directed DNA polymerase activity"/>
    <property type="evidence" value="ECO:0007669"/>
    <property type="project" value="UniProtKB-KW"/>
</dbReference>
<protein>
    <submittedName>
        <fullName evidence="2">RNA-directed DNA polymerase from mobile element jockey</fullName>
    </submittedName>
</protein>
<keyword evidence="2" id="KW-0695">RNA-directed DNA polymerase</keyword>
<evidence type="ECO:0000313" key="3">
    <source>
        <dbReference type="Proteomes" id="UP000053858"/>
    </source>
</evidence>
<sequence>VGEDQVRDHLRNLKVHKSMGPDEIHLRALRKLTDEVAKPLAIIFEKSWQSGKVPANWKRGNITPTFKKGKKDHPGNYRPVSLTSVPGKITEQILLETLLRHIENKEVI</sequence>